<gene>
    <name evidence="2 3" type="primary">LOC107810506</name>
</gene>
<dbReference type="RefSeq" id="XP_016490782.1">
    <property type="nucleotide sequence ID" value="XM_016635296.1"/>
</dbReference>
<dbReference type="KEGG" id="nta:107810506"/>
<reference evidence="2 3" key="1">
    <citation type="submission" date="2025-04" db="UniProtKB">
        <authorList>
            <consortium name="RefSeq"/>
        </authorList>
    </citation>
    <scope>IDENTIFICATION</scope>
</reference>
<feature type="region of interest" description="Disordered" evidence="1">
    <location>
        <begin position="51"/>
        <end position="134"/>
    </location>
</feature>
<proteinExistence type="predicted"/>
<dbReference type="PaxDb" id="4097-A0A1S4BPG8"/>
<name>A0A1S4BPG8_TOBAC</name>
<sequence>MGVFGVATVAQMPYVVPQLKEWVEDLVSQRPYSERAWMELSKDRWEARNHGLPKDVAMRPPFEGEDVPLESPAPRQGVEKKRKRAPSPLDSEKKKPKRRLARKAKESTSALPSDSIRRLRDESEEEEKDNSELVARVQTALPRTEEAVEKALAGTCESERGAVALPQAREVEREIGADTSRAEGGAPRDELGAVDLTGSPQISDAMIREAGMQLISTTSWMG</sequence>
<dbReference type="RefSeq" id="XP_016490781.1">
    <property type="nucleotide sequence ID" value="XM_016635295.1"/>
</dbReference>
<dbReference type="AlphaFoldDB" id="A0A1S4BPG8"/>
<evidence type="ECO:0000313" key="2">
    <source>
        <dbReference type="RefSeq" id="XP_016490781.1"/>
    </source>
</evidence>
<accession>A0A1S4BPG8</accession>
<dbReference type="OrthoDB" id="10302609at2759"/>
<organism evidence="3">
    <name type="scientific">Nicotiana tabacum</name>
    <name type="common">Common tobacco</name>
    <dbReference type="NCBI Taxonomy" id="4097"/>
    <lineage>
        <taxon>Eukaryota</taxon>
        <taxon>Viridiplantae</taxon>
        <taxon>Streptophyta</taxon>
        <taxon>Embryophyta</taxon>
        <taxon>Tracheophyta</taxon>
        <taxon>Spermatophyta</taxon>
        <taxon>Magnoliopsida</taxon>
        <taxon>eudicotyledons</taxon>
        <taxon>Gunneridae</taxon>
        <taxon>Pentapetalae</taxon>
        <taxon>asterids</taxon>
        <taxon>lamiids</taxon>
        <taxon>Solanales</taxon>
        <taxon>Solanaceae</taxon>
        <taxon>Nicotianoideae</taxon>
        <taxon>Nicotianeae</taxon>
        <taxon>Nicotiana</taxon>
    </lineage>
</organism>
<feature type="region of interest" description="Disordered" evidence="1">
    <location>
        <begin position="175"/>
        <end position="197"/>
    </location>
</feature>
<evidence type="ECO:0000256" key="1">
    <source>
        <dbReference type="SAM" id="MobiDB-lite"/>
    </source>
</evidence>
<evidence type="ECO:0000313" key="3">
    <source>
        <dbReference type="RefSeq" id="XP_016490782.1"/>
    </source>
</evidence>
<protein>
    <submittedName>
        <fullName evidence="2 3">Uncharacterized protein</fullName>
    </submittedName>
</protein>